<dbReference type="EMBL" id="JAFMYW010000001">
    <property type="protein sequence ID" value="MBO0947162.1"/>
    <property type="molecule type" value="Genomic_DNA"/>
</dbReference>
<gene>
    <name evidence="1" type="ORF">J2I46_01110</name>
</gene>
<sequence length="126" mass="14373">MKFFIPFTVDPIQAERVYHRIAERIKSLGYDIKSERIYQVIFRLGDKLVSETIGAASDNGEIVLTIFKDHVGYFICTYSHGVVWGEPTMARYSEIESVDFFEKADIILTVHETRLSAIDVPPISAE</sequence>
<proteinExistence type="predicted"/>
<keyword evidence="2" id="KW-1185">Reference proteome</keyword>
<protein>
    <submittedName>
        <fullName evidence="1">Uncharacterized protein</fullName>
    </submittedName>
</protein>
<dbReference type="Proteomes" id="UP000664628">
    <property type="component" value="Unassembled WGS sequence"/>
</dbReference>
<name>A0ABS3JE72_9BACT</name>
<dbReference type="RefSeq" id="WP_207327082.1">
    <property type="nucleotide sequence ID" value="NZ_JAFMYW010000001.1"/>
</dbReference>
<reference evidence="1 2" key="1">
    <citation type="submission" date="2021-03" db="EMBL/GenBank/DDBJ databases">
        <title>Fibrella sp. HMF5405 genome sequencing and assembly.</title>
        <authorList>
            <person name="Kang H."/>
            <person name="Kim H."/>
            <person name="Bae S."/>
            <person name="Joh K."/>
        </authorList>
    </citation>
    <scope>NUCLEOTIDE SEQUENCE [LARGE SCALE GENOMIC DNA]</scope>
    <source>
        <strain evidence="1 2">HMF5405</strain>
    </source>
</reference>
<comment type="caution">
    <text evidence="1">The sequence shown here is derived from an EMBL/GenBank/DDBJ whole genome shotgun (WGS) entry which is preliminary data.</text>
</comment>
<organism evidence="1 2">
    <name type="scientific">Fibrella forsythiae</name>
    <dbReference type="NCBI Taxonomy" id="2817061"/>
    <lineage>
        <taxon>Bacteria</taxon>
        <taxon>Pseudomonadati</taxon>
        <taxon>Bacteroidota</taxon>
        <taxon>Cytophagia</taxon>
        <taxon>Cytophagales</taxon>
        <taxon>Spirosomataceae</taxon>
        <taxon>Fibrella</taxon>
    </lineage>
</organism>
<accession>A0ABS3JE72</accession>
<evidence type="ECO:0000313" key="1">
    <source>
        <dbReference type="EMBL" id="MBO0947162.1"/>
    </source>
</evidence>
<evidence type="ECO:0000313" key="2">
    <source>
        <dbReference type="Proteomes" id="UP000664628"/>
    </source>
</evidence>